<feature type="non-terminal residue" evidence="2">
    <location>
        <position position="1"/>
    </location>
</feature>
<name>A0A3L8S0I9_CHLGU</name>
<sequence>LEGNKESDQEDPSRSTGFFACMGRTGRIFCVKEKISQNPNHLIRTQPQQLELNQFSEQHNSGHPLKTTATRSPLLSV</sequence>
<evidence type="ECO:0000313" key="2">
    <source>
        <dbReference type="EMBL" id="RLV91517.1"/>
    </source>
</evidence>
<reference evidence="2 3" key="1">
    <citation type="journal article" date="2018" name="Proc. R. Soc. B">
        <title>A non-coding region near Follistatin controls head colour polymorphism in the Gouldian finch.</title>
        <authorList>
            <person name="Toomey M.B."/>
            <person name="Marques C.I."/>
            <person name="Andrade P."/>
            <person name="Araujo P.M."/>
            <person name="Sabatino S."/>
            <person name="Gazda M.A."/>
            <person name="Afonso S."/>
            <person name="Lopes R.J."/>
            <person name="Corbo J.C."/>
            <person name="Carneiro M."/>
        </authorList>
    </citation>
    <scope>NUCLEOTIDE SEQUENCE [LARGE SCALE GENOMIC DNA]</scope>
    <source>
        <strain evidence="2">Red01</strain>
        <tissue evidence="2">Muscle</tissue>
    </source>
</reference>
<keyword evidence="3" id="KW-1185">Reference proteome</keyword>
<comment type="caution">
    <text evidence="2">The sequence shown here is derived from an EMBL/GenBank/DDBJ whole genome shotgun (WGS) entry which is preliminary data.</text>
</comment>
<dbReference type="AlphaFoldDB" id="A0A3L8S0I9"/>
<evidence type="ECO:0000256" key="1">
    <source>
        <dbReference type="SAM" id="MobiDB-lite"/>
    </source>
</evidence>
<dbReference type="Proteomes" id="UP000276834">
    <property type="component" value="Unassembled WGS sequence"/>
</dbReference>
<protein>
    <submittedName>
        <fullName evidence="2">Uncharacterized protein</fullName>
    </submittedName>
</protein>
<dbReference type="EMBL" id="QUSF01000111">
    <property type="protein sequence ID" value="RLV91517.1"/>
    <property type="molecule type" value="Genomic_DNA"/>
</dbReference>
<accession>A0A3L8S0I9</accession>
<feature type="region of interest" description="Disordered" evidence="1">
    <location>
        <begin position="57"/>
        <end position="77"/>
    </location>
</feature>
<gene>
    <name evidence="2" type="ORF">DV515_00014079</name>
</gene>
<evidence type="ECO:0000313" key="3">
    <source>
        <dbReference type="Proteomes" id="UP000276834"/>
    </source>
</evidence>
<proteinExistence type="predicted"/>
<organism evidence="2 3">
    <name type="scientific">Chloebia gouldiae</name>
    <name type="common">Gouldian finch</name>
    <name type="synonym">Erythrura gouldiae</name>
    <dbReference type="NCBI Taxonomy" id="44316"/>
    <lineage>
        <taxon>Eukaryota</taxon>
        <taxon>Metazoa</taxon>
        <taxon>Chordata</taxon>
        <taxon>Craniata</taxon>
        <taxon>Vertebrata</taxon>
        <taxon>Euteleostomi</taxon>
        <taxon>Archelosauria</taxon>
        <taxon>Archosauria</taxon>
        <taxon>Dinosauria</taxon>
        <taxon>Saurischia</taxon>
        <taxon>Theropoda</taxon>
        <taxon>Coelurosauria</taxon>
        <taxon>Aves</taxon>
        <taxon>Neognathae</taxon>
        <taxon>Neoaves</taxon>
        <taxon>Telluraves</taxon>
        <taxon>Australaves</taxon>
        <taxon>Passeriformes</taxon>
        <taxon>Passeroidea</taxon>
        <taxon>Passeridae</taxon>
        <taxon>Chloebia</taxon>
    </lineage>
</organism>